<reference evidence="4 5" key="1">
    <citation type="submission" date="2020-07" db="EMBL/GenBank/DDBJ databases">
        <title>Sequencing the genomes of 1000 actinobacteria strains.</title>
        <authorList>
            <person name="Klenk H.-P."/>
        </authorList>
    </citation>
    <scope>NUCLEOTIDE SEQUENCE [LARGE SCALE GENOMIC DNA]</scope>
    <source>
        <strain evidence="4 5">DSM 26341</strain>
    </source>
</reference>
<dbReference type="PRINTS" id="PR00368">
    <property type="entry name" value="FADPNR"/>
</dbReference>
<protein>
    <submittedName>
        <fullName evidence="4">Thioredoxin reductase</fullName>
    </submittedName>
</protein>
<dbReference type="Proteomes" id="UP000539111">
    <property type="component" value="Unassembled WGS sequence"/>
</dbReference>
<organism evidence="4 5">
    <name type="scientific">Spelaeicoccus albus</name>
    <dbReference type="NCBI Taxonomy" id="1280376"/>
    <lineage>
        <taxon>Bacteria</taxon>
        <taxon>Bacillati</taxon>
        <taxon>Actinomycetota</taxon>
        <taxon>Actinomycetes</taxon>
        <taxon>Micrococcales</taxon>
        <taxon>Brevibacteriaceae</taxon>
        <taxon>Spelaeicoccus</taxon>
    </lineage>
</organism>
<dbReference type="SUPFAM" id="SSF51905">
    <property type="entry name" value="FAD/NAD(P)-binding domain"/>
    <property type="match status" value="1"/>
</dbReference>
<keyword evidence="1" id="KW-0560">Oxidoreductase</keyword>
<dbReference type="GO" id="GO:0016491">
    <property type="term" value="F:oxidoreductase activity"/>
    <property type="evidence" value="ECO:0007669"/>
    <property type="project" value="UniProtKB-KW"/>
</dbReference>
<dbReference type="InterPro" id="IPR036188">
    <property type="entry name" value="FAD/NAD-bd_sf"/>
</dbReference>
<dbReference type="InterPro" id="IPR041854">
    <property type="entry name" value="BFD-like_2Fe2S-bd_dom_sf"/>
</dbReference>
<dbReference type="InterPro" id="IPR007419">
    <property type="entry name" value="BFD-like_2Fe2S-bd_dom"/>
</dbReference>
<evidence type="ECO:0000313" key="5">
    <source>
        <dbReference type="Proteomes" id="UP000539111"/>
    </source>
</evidence>
<comment type="caution">
    <text evidence="4">The sequence shown here is derived from an EMBL/GenBank/DDBJ whole genome shotgun (WGS) entry which is preliminary data.</text>
</comment>
<dbReference type="CDD" id="cd19946">
    <property type="entry name" value="GlpA-like_Fer2_BFD-like"/>
    <property type="match status" value="1"/>
</dbReference>
<name>A0A7Z0D2I6_9MICO</name>
<keyword evidence="5" id="KW-1185">Reference proteome</keyword>
<proteinExistence type="predicted"/>
<dbReference type="InterPro" id="IPR017224">
    <property type="entry name" value="Opine_Oxase_asu/HCN_bsu"/>
</dbReference>
<dbReference type="AlphaFoldDB" id="A0A7Z0D2I6"/>
<dbReference type="InterPro" id="IPR051691">
    <property type="entry name" value="Metab_Enz_Cyan_OpOx_G3PDH"/>
</dbReference>
<dbReference type="PANTHER" id="PTHR42949">
    <property type="entry name" value="ANAEROBIC GLYCEROL-3-PHOSPHATE DEHYDROGENASE SUBUNIT B"/>
    <property type="match status" value="1"/>
</dbReference>
<evidence type="ECO:0000259" key="2">
    <source>
        <dbReference type="Pfam" id="PF04324"/>
    </source>
</evidence>
<feature type="domain" description="BFD-like [2Fe-2S]-binding" evidence="2">
    <location>
        <begin position="409"/>
        <end position="457"/>
    </location>
</feature>
<dbReference type="Gene3D" id="1.10.10.1100">
    <property type="entry name" value="BFD-like [2Fe-2S]-binding domain"/>
    <property type="match status" value="1"/>
</dbReference>
<accession>A0A7Z0D2I6</accession>
<feature type="domain" description="FAD/NAD(P)-binding" evidence="3">
    <location>
        <begin position="19"/>
        <end position="355"/>
    </location>
</feature>
<dbReference type="Pfam" id="PF04324">
    <property type="entry name" value="Fer2_BFD"/>
    <property type="match status" value="1"/>
</dbReference>
<dbReference type="EMBL" id="JACBZP010000001">
    <property type="protein sequence ID" value="NYI67675.1"/>
    <property type="molecule type" value="Genomic_DNA"/>
</dbReference>
<gene>
    <name evidence="4" type="ORF">BJY26_001981</name>
</gene>
<dbReference type="Gene3D" id="3.50.50.60">
    <property type="entry name" value="FAD/NAD(P)-binding domain"/>
    <property type="match status" value="2"/>
</dbReference>
<dbReference type="PANTHER" id="PTHR42949:SF3">
    <property type="entry name" value="ANAEROBIC GLYCEROL-3-PHOSPHATE DEHYDROGENASE SUBUNIT B"/>
    <property type="match status" value="1"/>
</dbReference>
<dbReference type="PIRSF" id="PIRSF037495">
    <property type="entry name" value="Opine_OX_OoxA/HcnB"/>
    <property type="match status" value="1"/>
</dbReference>
<dbReference type="InterPro" id="IPR023753">
    <property type="entry name" value="FAD/NAD-binding_dom"/>
</dbReference>
<dbReference type="Pfam" id="PF07992">
    <property type="entry name" value="Pyr_redox_2"/>
    <property type="match status" value="1"/>
</dbReference>
<dbReference type="RefSeq" id="WP_179427807.1">
    <property type="nucleotide sequence ID" value="NZ_JACBZP010000001.1"/>
</dbReference>
<dbReference type="PRINTS" id="PR00411">
    <property type="entry name" value="PNDRDTASEI"/>
</dbReference>
<sequence length="495" mass="50446">MTSYDPTGYDPAGNDPAGYDLAVIGGGPAGMAAAATATRGGLRVALIDAGPGLGGQFWRQPAPNEDATAFGEADAAGYHHDLATFRRLRGEIFRARADARLELFSGHHVWTAACGPGGVRIRAVDKLSEPGRDIERIVSADAVVLAPGAYDRQVPFPGWDLPGVMTAGGLQALLKAGGVAAGPRVAVGGTGPFLLPVAAGLAMAGSHVVGVFEASATTAWTRHAGAALANPGNLAEGAGYAAALARYRVPYRQRSMIVAAHGTEHVESVSVAGLRPDGHVDTASVRTIDVDAVGVGWGFTPSLELPMTLGCEVSDGDDGSLAVVVDADQRSSVAGVYVAGEACGIGGAALAVAEGETAGRTACRDAGLEADPSPAAARTIRRRRRFARAMAVAHPVPPAWQDVLEPSTIVCRCEEVDAEAVDDACRNHGATDARGVKELNRAGMGWCQGRTCGYAVDCLAARAAGIPMTPQPAPRPVAAPLTLGALAADDAGPDH</sequence>
<evidence type="ECO:0000259" key="3">
    <source>
        <dbReference type="Pfam" id="PF07992"/>
    </source>
</evidence>
<evidence type="ECO:0000313" key="4">
    <source>
        <dbReference type="EMBL" id="NYI67675.1"/>
    </source>
</evidence>
<evidence type="ECO:0000256" key="1">
    <source>
        <dbReference type="ARBA" id="ARBA00023002"/>
    </source>
</evidence>